<sequence>MRPHICTKRFTGVHTASTGNILPLHSCLCEIAFLAGAVIETLHLWPGGPGFKPVSL</sequence>
<organism evidence="1">
    <name type="scientific">Arundo donax</name>
    <name type="common">Giant reed</name>
    <name type="synonym">Donax arundinaceus</name>
    <dbReference type="NCBI Taxonomy" id="35708"/>
    <lineage>
        <taxon>Eukaryota</taxon>
        <taxon>Viridiplantae</taxon>
        <taxon>Streptophyta</taxon>
        <taxon>Embryophyta</taxon>
        <taxon>Tracheophyta</taxon>
        <taxon>Spermatophyta</taxon>
        <taxon>Magnoliopsida</taxon>
        <taxon>Liliopsida</taxon>
        <taxon>Poales</taxon>
        <taxon>Poaceae</taxon>
        <taxon>PACMAD clade</taxon>
        <taxon>Arundinoideae</taxon>
        <taxon>Arundineae</taxon>
        <taxon>Arundo</taxon>
    </lineage>
</organism>
<proteinExistence type="predicted"/>
<reference evidence="1" key="1">
    <citation type="submission" date="2014-09" db="EMBL/GenBank/DDBJ databases">
        <authorList>
            <person name="Magalhaes I.L.F."/>
            <person name="Oliveira U."/>
            <person name="Santos F.R."/>
            <person name="Vidigal T.H.D.A."/>
            <person name="Brescovit A.D."/>
            <person name="Santos A.J."/>
        </authorList>
    </citation>
    <scope>NUCLEOTIDE SEQUENCE</scope>
    <source>
        <tissue evidence="1">Shoot tissue taken approximately 20 cm above the soil surface</tissue>
    </source>
</reference>
<protein>
    <submittedName>
        <fullName evidence="1">Uncharacterized protein</fullName>
    </submittedName>
</protein>
<dbReference type="EMBL" id="GBRH01221760">
    <property type="protein sequence ID" value="JAD76135.1"/>
    <property type="molecule type" value="Transcribed_RNA"/>
</dbReference>
<reference evidence="1" key="2">
    <citation type="journal article" date="2015" name="Data Brief">
        <title>Shoot transcriptome of the giant reed, Arundo donax.</title>
        <authorList>
            <person name="Barrero R.A."/>
            <person name="Guerrero F.D."/>
            <person name="Moolhuijzen P."/>
            <person name="Goolsby J.A."/>
            <person name="Tidwell J."/>
            <person name="Bellgard S.E."/>
            <person name="Bellgard M.I."/>
        </authorList>
    </citation>
    <scope>NUCLEOTIDE SEQUENCE</scope>
    <source>
        <tissue evidence="1">Shoot tissue taken approximately 20 cm above the soil surface</tissue>
    </source>
</reference>
<dbReference type="AlphaFoldDB" id="A0A0A9CRZ6"/>
<evidence type="ECO:0000313" key="1">
    <source>
        <dbReference type="EMBL" id="JAD76135.1"/>
    </source>
</evidence>
<name>A0A0A9CRZ6_ARUDO</name>
<accession>A0A0A9CRZ6</accession>